<dbReference type="Pfam" id="PF01425">
    <property type="entry name" value="Amidase"/>
    <property type="match status" value="1"/>
</dbReference>
<dbReference type="RefSeq" id="WP_159804784.1">
    <property type="nucleotide sequence ID" value="NZ_BLJE01000001.1"/>
</dbReference>
<dbReference type="PANTHER" id="PTHR11895:SF151">
    <property type="entry name" value="GLUTAMYL-TRNA(GLN) AMIDOTRANSFERASE SUBUNIT A"/>
    <property type="match status" value="1"/>
</dbReference>
<gene>
    <name evidence="3" type="ORF">KIN_09700</name>
</gene>
<evidence type="ECO:0000256" key="1">
    <source>
        <dbReference type="SAM" id="MobiDB-lite"/>
    </source>
</evidence>
<dbReference type="SUPFAM" id="SSF75304">
    <property type="entry name" value="Amidase signature (AS) enzymes"/>
    <property type="match status" value="1"/>
</dbReference>
<accession>A0A6N6JCL4</accession>
<dbReference type="Gene3D" id="3.90.1300.10">
    <property type="entry name" value="Amidase signature (AS) domain"/>
    <property type="match status" value="1"/>
</dbReference>
<evidence type="ECO:0000313" key="4">
    <source>
        <dbReference type="Proteomes" id="UP000436822"/>
    </source>
</evidence>
<keyword evidence="4" id="KW-1185">Reference proteome</keyword>
<dbReference type="EMBL" id="BLJE01000001">
    <property type="protein sequence ID" value="GFE63896.1"/>
    <property type="molecule type" value="Genomic_DNA"/>
</dbReference>
<reference evidence="3 4" key="1">
    <citation type="submission" date="2019-12" db="EMBL/GenBank/DDBJ databases">
        <title>Litoreibacter badius sp. nov., a novel bacteriochlorophyll a-containing bacterium in the genus Litoreibacter.</title>
        <authorList>
            <person name="Kanamuro M."/>
            <person name="Takabe Y."/>
            <person name="Mori K."/>
            <person name="Takaichi S."/>
            <person name="Hanada S."/>
        </authorList>
    </citation>
    <scope>NUCLEOTIDE SEQUENCE [LARGE SCALE GENOMIC DNA]</scope>
    <source>
        <strain evidence="3 4">K6</strain>
    </source>
</reference>
<dbReference type="AlphaFoldDB" id="A0A6N6JCL4"/>
<dbReference type="GO" id="GO:0003824">
    <property type="term" value="F:catalytic activity"/>
    <property type="evidence" value="ECO:0007669"/>
    <property type="project" value="InterPro"/>
</dbReference>
<dbReference type="OrthoDB" id="9777859at2"/>
<dbReference type="InterPro" id="IPR036928">
    <property type="entry name" value="AS_sf"/>
</dbReference>
<dbReference type="InterPro" id="IPR023631">
    <property type="entry name" value="Amidase_dom"/>
</dbReference>
<feature type="region of interest" description="Disordered" evidence="1">
    <location>
        <begin position="87"/>
        <end position="108"/>
    </location>
</feature>
<name>A0A6N6JCL4_9RHOB</name>
<sequence>MTGALQAWDRHIHAFVALSEVPAGTGPLSGLTVAVKDIIDVAGLPTRNGSETCAGTPPATRDALVVQRLRAAGARILGKTTTTEYAFTDPTPCRNPHDLTRSPGGSSSGSGAAVGAGIADIALGTQTAGSLIRPAAYCGAVGFKPTAGLLPLDGVTPLARSFDTVGIIAGDVNLALRAFEVMSPSGLKAEPRDLVAICGLWDTDAEVHPDWQEALAGAKEALAGLTSQLTWRELPADVETLVAAHRTVMCAEAYASHRALLRDDKASLLGPKFLAGLEAGRAVSEADLSGARQVLAEARQAFWNTMSGTELILTLPVPDGAPLLGDTTGFQDWLTPWTVFGGPLICLPWGHDDLARPQSIMLAAHPGQDLFLLSVVAHLERHAPPIPAPRLPS</sequence>
<dbReference type="InterPro" id="IPR000120">
    <property type="entry name" value="Amidase"/>
</dbReference>
<evidence type="ECO:0000313" key="3">
    <source>
        <dbReference type="EMBL" id="GFE63896.1"/>
    </source>
</evidence>
<dbReference type="Proteomes" id="UP000436822">
    <property type="component" value="Unassembled WGS sequence"/>
</dbReference>
<protein>
    <submittedName>
        <fullName evidence="3">Amidase</fullName>
    </submittedName>
</protein>
<proteinExistence type="predicted"/>
<comment type="caution">
    <text evidence="3">The sequence shown here is derived from an EMBL/GenBank/DDBJ whole genome shotgun (WGS) entry which is preliminary data.</text>
</comment>
<feature type="domain" description="Amidase" evidence="2">
    <location>
        <begin position="25"/>
        <end position="371"/>
    </location>
</feature>
<organism evidence="3 4">
    <name type="scientific">Litoreibacter roseus</name>
    <dbReference type="NCBI Taxonomy" id="2601869"/>
    <lineage>
        <taxon>Bacteria</taxon>
        <taxon>Pseudomonadati</taxon>
        <taxon>Pseudomonadota</taxon>
        <taxon>Alphaproteobacteria</taxon>
        <taxon>Rhodobacterales</taxon>
        <taxon>Roseobacteraceae</taxon>
        <taxon>Litoreibacter</taxon>
    </lineage>
</organism>
<evidence type="ECO:0000259" key="2">
    <source>
        <dbReference type="Pfam" id="PF01425"/>
    </source>
</evidence>
<dbReference type="PANTHER" id="PTHR11895">
    <property type="entry name" value="TRANSAMIDASE"/>
    <property type="match status" value="1"/>
</dbReference>